<keyword evidence="1" id="KW-0472">Membrane</keyword>
<protein>
    <submittedName>
        <fullName evidence="2">Uncharacterized protein</fullName>
    </submittedName>
</protein>
<dbReference type="Proteomes" id="UP000597444">
    <property type="component" value="Unassembled WGS sequence"/>
</dbReference>
<comment type="caution">
    <text evidence="2">The sequence shown here is derived from an EMBL/GenBank/DDBJ whole genome shotgun (WGS) entry which is preliminary data.</text>
</comment>
<keyword evidence="3" id="KW-1185">Reference proteome</keyword>
<feature type="transmembrane region" description="Helical" evidence="1">
    <location>
        <begin position="15"/>
        <end position="35"/>
    </location>
</feature>
<proteinExistence type="predicted"/>
<accession>A0A8J3IHB2</accession>
<reference evidence="2" key="1">
    <citation type="submission" date="2020-10" db="EMBL/GenBank/DDBJ databases">
        <title>Taxonomic study of unclassified bacteria belonging to the class Ktedonobacteria.</title>
        <authorList>
            <person name="Yabe S."/>
            <person name="Wang C.M."/>
            <person name="Zheng Y."/>
            <person name="Sakai Y."/>
            <person name="Cavaletti L."/>
            <person name="Monciardini P."/>
            <person name="Donadio S."/>
        </authorList>
    </citation>
    <scope>NUCLEOTIDE SEQUENCE</scope>
    <source>
        <strain evidence="2">ID150040</strain>
    </source>
</reference>
<dbReference type="EMBL" id="BNJK01000001">
    <property type="protein sequence ID" value="GHO90256.1"/>
    <property type="molecule type" value="Genomic_DNA"/>
</dbReference>
<organism evidence="2 3">
    <name type="scientific">Reticulibacter mediterranei</name>
    <dbReference type="NCBI Taxonomy" id="2778369"/>
    <lineage>
        <taxon>Bacteria</taxon>
        <taxon>Bacillati</taxon>
        <taxon>Chloroflexota</taxon>
        <taxon>Ktedonobacteria</taxon>
        <taxon>Ktedonobacterales</taxon>
        <taxon>Reticulibacteraceae</taxon>
        <taxon>Reticulibacter</taxon>
    </lineage>
</organism>
<feature type="transmembrane region" description="Helical" evidence="1">
    <location>
        <begin position="145"/>
        <end position="168"/>
    </location>
</feature>
<sequence length="227" mass="24348">MVELRIFDTPVKIKGTVLVPIVALWGIVTWLGFSWHPERGFWQGVLIGFVTVLLLAPADFGHALAHIFSARYAGAPIDEIRLSAGMPRTLYWNNEVSPDVHRMRAIGGPIFNVLGLLLSAVISAVARGNPIIRELATWSAVGHGWILLAALFPLPMVDGGTLLKWTLVARGRTEKEADEIVRLLDWVLGIVGGIIGAGLAAMQMWIGAVIVAGIGAVVIAIAAGKIR</sequence>
<evidence type="ECO:0000313" key="2">
    <source>
        <dbReference type="EMBL" id="GHO90256.1"/>
    </source>
</evidence>
<evidence type="ECO:0000256" key="1">
    <source>
        <dbReference type="SAM" id="Phobius"/>
    </source>
</evidence>
<feature type="transmembrane region" description="Helical" evidence="1">
    <location>
        <begin position="205"/>
        <end position="224"/>
    </location>
</feature>
<feature type="transmembrane region" description="Helical" evidence="1">
    <location>
        <begin position="41"/>
        <end position="61"/>
    </location>
</feature>
<name>A0A8J3IHB2_9CHLR</name>
<feature type="transmembrane region" description="Helical" evidence="1">
    <location>
        <begin position="180"/>
        <end position="199"/>
    </location>
</feature>
<keyword evidence="1" id="KW-1133">Transmembrane helix</keyword>
<evidence type="ECO:0000313" key="3">
    <source>
        <dbReference type="Proteomes" id="UP000597444"/>
    </source>
</evidence>
<feature type="transmembrane region" description="Helical" evidence="1">
    <location>
        <begin position="105"/>
        <end position="125"/>
    </location>
</feature>
<gene>
    <name evidence="2" type="ORF">KSF_003040</name>
</gene>
<keyword evidence="1" id="KW-0812">Transmembrane</keyword>
<dbReference type="RefSeq" id="WP_220201235.1">
    <property type="nucleotide sequence ID" value="NZ_BNJK01000001.1"/>
</dbReference>
<dbReference type="AlphaFoldDB" id="A0A8J3IHB2"/>